<dbReference type="EMBL" id="MU150251">
    <property type="protein sequence ID" value="KAF9464788.1"/>
    <property type="molecule type" value="Genomic_DNA"/>
</dbReference>
<dbReference type="OrthoDB" id="8954335at2759"/>
<organism evidence="1 2">
    <name type="scientific">Collybia nuda</name>
    <dbReference type="NCBI Taxonomy" id="64659"/>
    <lineage>
        <taxon>Eukaryota</taxon>
        <taxon>Fungi</taxon>
        <taxon>Dikarya</taxon>
        <taxon>Basidiomycota</taxon>
        <taxon>Agaricomycotina</taxon>
        <taxon>Agaricomycetes</taxon>
        <taxon>Agaricomycetidae</taxon>
        <taxon>Agaricales</taxon>
        <taxon>Tricholomatineae</taxon>
        <taxon>Clitocybaceae</taxon>
        <taxon>Collybia</taxon>
    </lineage>
</organism>
<proteinExistence type="predicted"/>
<evidence type="ECO:0000313" key="1">
    <source>
        <dbReference type="EMBL" id="KAF9464788.1"/>
    </source>
</evidence>
<comment type="caution">
    <text evidence="1">The sequence shown here is derived from an EMBL/GenBank/DDBJ whole genome shotgun (WGS) entry which is preliminary data.</text>
</comment>
<accession>A0A9P5Y9K5</accession>
<sequence length="182" mass="20336">MFGGEAGFTFLQNLQIRKVMTIARKWTKEVQNIDPILQDGKSTDIIIRVMGPNRCWEEYSMLQPAIVPLPSNGIKGCCVILDTPGNFEAHHCLASIVVDPPFNKSPFNQFNPIQSYHQNMKLAGVIYLHDISKPCILGSIHKNFQVFHKLCGDNALLGVILGMMKWGGGEWNLRLGKTGKLN</sequence>
<reference evidence="1" key="1">
    <citation type="submission" date="2020-11" db="EMBL/GenBank/DDBJ databases">
        <authorList>
            <consortium name="DOE Joint Genome Institute"/>
            <person name="Ahrendt S."/>
            <person name="Riley R."/>
            <person name="Andreopoulos W."/>
            <person name="Labutti K."/>
            <person name="Pangilinan J."/>
            <person name="Ruiz-Duenas F.J."/>
            <person name="Barrasa J.M."/>
            <person name="Sanchez-Garcia M."/>
            <person name="Camarero S."/>
            <person name="Miyauchi S."/>
            <person name="Serrano A."/>
            <person name="Linde D."/>
            <person name="Babiker R."/>
            <person name="Drula E."/>
            <person name="Ayuso-Fernandez I."/>
            <person name="Pacheco R."/>
            <person name="Padilla G."/>
            <person name="Ferreira P."/>
            <person name="Barriuso J."/>
            <person name="Kellner H."/>
            <person name="Castanera R."/>
            <person name="Alfaro M."/>
            <person name="Ramirez L."/>
            <person name="Pisabarro A.G."/>
            <person name="Kuo A."/>
            <person name="Tritt A."/>
            <person name="Lipzen A."/>
            <person name="He G."/>
            <person name="Yan M."/>
            <person name="Ng V."/>
            <person name="Cullen D."/>
            <person name="Martin F."/>
            <person name="Rosso M.-N."/>
            <person name="Henrissat B."/>
            <person name="Hibbett D."/>
            <person name="Martinez A.T."/>
            <person name="Grigoriev I.V."/>
        </authorList>
    </citation>
    <scope>NUCLEOTIDE SEQUENCE</scope>
    <source>
        <strain evidence="1">CBS 247.69</strain>
    </source>
</reference>
<dbReference type="AlphaFoldDB" id="A0A9P5Y9K5"/>
<protein>
    <submittedName>
        <fullName evidence="1">Uncharacterized protein</fullName>
    </submittedName>
</protein>
<evidence type="ECO:0000313" key="2">
    <source>
        <dbReference type="Proteomes" id="UP000807353"/>
    </source>
</evidence>
<name>A0A9P5Y9K5_9AGAR</name>
<keyword evidence="2" id="KW-1185">Reference proteome</keyword>
<gene>
    <name evidence="1" type="ORF">BDZ94DRAFT_1351378</name>
</gene>
<dbReference type="Proteomes" id="UP000807353">
    <property type="component" value="Unassembled WGS sequence"/>
</dbReference>